<comment type="caution">
    <text evidence="2">The sequence shown here is derived from an EMBL/GenBank/DDBJ whole genome shotgun (WGS) entry which is preliminary data.</text>
</comment>
<dbReference type="InterPro" id="IPR036910">
    <property type="entry name" value="HMG_box_dom_sf"/>
</dbReference>
<protein>
    <recommendedName>
        <fullName evidence="4">HMG box domain-containing protein</fullName>
    </recommendedName>
</protein>
<name>A0AAD5UIT0_9FUNG</name>
<accession>A0AAD5UIT0</accession>
<evidence type="ECO:0000313" key="3">
    <source>
        <dbReference type="Proteomes" id="UP001210925"/>
    </source>
</evidence>
<dbReference type="Proteomes" id="UP001210925">
    <property type="component" value="Unassembled WGS sequence"/>
</dbReference>
<dbReference type="EMBL" id="JADGKB010000043">
    <property type="protein sequence ID" value="KAJ3257008.1"/>
    <property type="molecule type" value="Genomic_DNA"/>
</dbReference>
<sequence length="214" mass="24534">MTSLILDRKDMKLKIEKEYQTSNSHEVSRICSSLWAKESTKVKEYYRNISIEAHNLHKQLYPEFDWNPHKNVKPAKPAKVTKKKSRKRENSIASNASFEVKPKSDSKAEEMPSSISLDILQFTNLDQYSFNSYNSNPQFTIVPQNNFQSFQPMAPPLPPLQLIIPPATPKTNLPYPISPTFTLPPSPKERLPPIDSGYNYFDSFILDPTVKADM</sequence>
<evidence type="ECO:0000256" key="1">
    <source>
        <dbReference type="SAM" id="MobiDB-lite"/>
    </source>
</evidence>
<evidence type="ECO:0000313" key="2">
    <source>
        <dbReference type="EMBL" id="KAJ3257008.1"/>
    </source>
</evidence>
<feature type="compositionally biased region" description="Basic and acidic residues" evidence="1">
    <location>
        <begin position="100"/>
        <end position="110"/>
    </location>
</feature>
<reference evidence="2" key="1">
    <citation type="submission" date="2020-05" db="EMBL/GenBank/DDBJ databases">
        <title>Phylogenomic resolution of chytrid fungi.</title>
        <authorList>
            <person name="Stajich J.E."/>
            <person name="Amses K."/>
            <person name="Simmons R."/>
            <person name="Seto K."/>
            <person name="Myers J."/>
            <person name="Bonds A."/>
            <person name="Quandt C.A."/>
            <person name="Barry K."/>
            <person name="Liu P."/>
            <person name="Grigoriev I."/>
            <person name="Longcore J.E."/>
            <person name="James T.Y."/>
        </authorList>
    </citation>
    <scope>NUCLEOTIDE SEQUENCE</scope>
    <source>
        <strain evidence="2">PLAUS21</strain>
    </source>
</reference>
<dbReference type="SUPFAM" id="SSF47095">
    <property type="entry name" value="HMG-box"/>
    <property type="match status" value="1"/>
</dbReference>
<dbReference type="Gene3D" id="1.10.30.10">
    <property type="entry name" value="High mobility group box domain"/>
    <property type="match status" value="1"/>
</dbReference>
<dbReference type="AlphaFoldDB" id="A0AAD5UIT0"/>
<feature type="region of interest" description="Disordered" evidence="1">
    <location>
        <begin position="71"/>
        <end position="110"/>
    </location>
</feature>
<keyword evidence="3" id="KW-1185">Reference proteome</keyword>
<gene>
    <name evidence="2" type="ORF">HK103_004991</name>
</gene>
<evidence type="ECO:0008006" key="4">
    <source>
        <dbReference type="Google" id="ProtNLM"/>
    </source>
</evidence>
<organism evidence="2 3">
    <name type="scientific">Boothiomyces macroporosus</name>
    <dbReference type="NCBI Taxonomy" id="261099"/>
    <lineage>
        <taxon>Eukaryota</taxon>
        <taxon>Fungi</taxon>
        <taxon>Fungi incertae sedis</taxon>
        <taxon>Chytridiomycota</taxon>
        <taxon>Chytridiomycota incertae sedis</taxon>
        <taxon>Chytridiomycetes</taxon>
        <taxon>Rhizophydiales</taxon>
        <taxon>Terramycetaceae</taxon>
        <taxon>Boothiomyces</taxon>
    </lineage>
</organism>
<proteinExistence type="predicted"/>